<feature type="domain" description="MULE transposase" evidence="1">
    <location>
        <begin position="75"/>
        <end position="123"/>
    </location>
</feature>
<dbReference type="Gramene" id="Bo9g082100.1">
    <property type="protein sequence ID" value="Bo9g082100.1"/>
    <property type="gene ID" value="Bo9g082100"/>
</dbReference>
<dbReference type="InterPro" id="IPR018289">
    <property type="entry name" value="MULE_transposase_dom"/>
</dbReference>
<accession>A0A0D3E8K1</accession>
<reference evidence="2 3" key="1">
    <citation type="journal article" date="2014" name="Genome Biol.">
        <title>Transcriptome and methylome profiling reveals relics of genome dominance in the mesopolyploid Brassica oleracea.</title>
        <authorList>
            <person name="Parkin I.A."/>
            <person name="Koh C."/>
            <person name="Tang H."/>
            <person name="Robinson S.J."/>
            <person name="Kagale S."/>
            <person name="Clarke W.E."/>
            <person name="Town C.D."/>
            <person name="Nixon J."/>
            <person name="Krishnakumar V."/>
            <person name="Bidwell S.L."/>
            <person name="Denoeud F."/>
            <person name="Belcram H."/>
            <person name="Links M.G."/>
            <person name="Just J."/>
            <person name="Clarke C."/>
            <person name="Bender T."/>
            <person name="Huebert T."/>
            <person name="Mason A.S."/>
            <person name="Pires J.C."/>
            <person name="Barker G."/>
            <person name="Moore J."/>
            <person name="Walley P.G."/>
            <person name="Manoli S."/>
            <person name="Batley J."/>
            <person name="Edwards D."/>
            <person name="Nelson M.N."/>
            <person name="Wang X."/>
            <person name="Paterson A.H."/>
            <person name="King G."/>
            <person name="Bancroft I."/>
            <person name="Chalhoub B."/>
            <person name="Sharpe A.G."/>
        </authorList>
    </citation>
    <scope>NUCLEOTIDE SEQUENCE</scope>
    <source>
        <strain evidence="2 3">cv. TO1000</strain>
    </source>
</reference>
<evidence type="ECO:0000313" key="3">
    <source>
        <dbReference type="Proteomes" id="UP000032141"/>
    </source>
</evidence>
<evidence type="ECO:0000313" key="2">
    <source>
        <dbReference type="EnsemblPlants" id="Bo9g082100.1"/>
    </source>
</evidence>
<sequence length="123" mass="13958">MSNHVRSLRGKNLAGCDIPGSPEESYKMMYNYLYMLEQVNPGTKACVKLDEGSKFKYLFVALGACIEEFAVMRKVIVVDVTWLKNGYGGVLVFAKAQDPNCHAYPLAFAILDRENDDSWTWFF</sequence>
<keyword evidence="3" id="KW-1185">Reference proteome</keyword>
<dbReference type="HOGENOM" id="CLU_2018413_0_0_1"/>
<dbReference type="Pfam" id="PF10551">
    <property type="entry name" value="MULE"/>
    <property type="match status" value="1"/>
</dbReference>
<evidence type="ECO:0000259" key="1">
    <source>
        <dbReference type="Pfam" id="PF10551"/>
    </source>
</evidence>
<dbReference type="Proteomes" id="UP000032141">
    <property type="component" value="Chromosome C9"/>
</dbReference>
<dbReference type="STRING" id="109376.A0A0D3E8K1"/>
<reference evidence="2" key="2">
    <citation type="submission" date="2015-03" db="UniProtKB">
        <authorList>
            <consortium name="EnsemblPlants"/>
        </authorList>
    </citation>
    <scope>IDENTIFICATION</scope>
</reference>
<dbReference type="AlphaFoldDB" id="A0A0D3E8K1"/>
<dbReference type="EnsemblPlants" id="Bo9g082100.1">
    <property type="protein sequence ID" value="Bo9g082100.1"/>
    <property type="gene ID" value="Bo9g082100"/>
</dbReference>
<organism evidence="2 3">
    <name type="scientific">Brassica oleracea var. oleracea</name>
    <dbReference type="NCBI Taxonomy" id="109376"/>
    <lineage>
        <taxon>Eukaryota</taxon>
        <taxon>Viridiplantae</taxon>
        <taxon>Streptophyta</taxon>
        <taxon>Embryophyta</taxon>
        <taxon>Tracheophyta</taxon>
        <taxon>Spermatophyta</taxon>
        <taxon>Magnoliopsida</taxon>
        <taxon>eudicotyledons</taxon>
        <taxon>Gunneridae</taxon>
        <taxon>Pentapetalae</taxon>
        <taxon>rosids</taxon>
        <taxon>malvids</taxon>
        <taxon>Brassicales</taxon>
        <taxon>Brassicaceae</taxon>
        <taxon>Brassiceae</taxon>
        <taxon>Brassica</taxon>
    </lineage>
</organism>
<protein>
    <recommendedName>
        <fullName evidence="1">MULE transposase domain-containing protein</fullName>
    </recommendedName>
</protein>
<dbReference type="PANTHER" id="PTHR31973">
    <property type="entry name" value="POLYPROTEIN, PUTATIVE-RELATED"/>
    <property type="match status" value="1"/>
</dbReference>
<dbReference type="PANTHER" id="PTHR31973:SF195">
    <property type="entry name" value="MUDR FAMILY TRANSPOSASE"/>
    <property type="match status" value="1"/>
</dbReference>
<proteinExistence type="predicted"/>
<dbReference type="OMA" id="IAFEACI"/>
<name>A0A0D3E8K1_BRAOL</name>